<dbReference type="PANTHER" id="PTHR35871">
    <property type="entry name" value="EXPRESSED PROTEIN"/>
    <property type="match status" value="1"/>
</dbReference>
<name>A0A0L0VFA9_9BASI</name>
<comment type="caution">
    <text evidence="1">The sequence shown here is derived from an EMBL/GenBank/DDBJ whole genome shotgun (WGS) entry which is preliminary data.</text>
</comment>
<gene>
    <name evidence="1" type="ORF">PSTG_08639</name>
</gene>
<proteinExistence type="predicted"/>
<organism evidence="1 2">
    <name type="scientific">Puccinia striiformis f. sp. tritici PST-78</name>
    <dbReference type="NCBI Taxonomy" id="1165861"/>
    <lineage>
        <taxon>Eukaryota</taxon>
        <taxon>Fungi</taxon>
        <taxon>Dikarya</taxon>
        <taxon>Basidiomycota</taxon>
        <taxon>Pucciniomycotina</taxon>
        <taxon>Pucciniomycetes</taxon>
        <taxon>Pucciniales</taxon>
        <taxon>Pucciniaceae</taxon>
        <taxon>Puccinia</taxon>
    </lineage>
</organism>
<sequence>MVTPRIFHEYLHKQVLPRFRLKPVSESTSLRWMYKIGFRPQKHSKSLYYDGHERADVVESRKKYLDDVARLRSYSVKYDGIDCDVPVLVDPEILGDNRETVFIYHDDSRASSYHSTTRQKLSTLDHKATLGGICNSCATKSQQKPCQSLLLYTLVARLYLSSTVQQLTNRMDRRPSESKT</sequence>
<accession>A0A0L0VFA9</accession>
<evidence type="ECO:0000313" key="1">
    <source>
        <dbReference type="EMBL" id="KNE97962.1"/>
    </source>
</evidence>
<reference evidence="2" key="1">
    <citation type="submission" date="2014-03" db="EMBL/GenBank/DDBJ databases">
        <title>The Genome Sequence of Puccinia striiformis f. sp. tritici PST-78.</title>
        <authorList>
            <consortium name="The Broad Institute Genome Sequencing Platform"/>
            <person name="Cuomo C."/>
            <person name="Hulbert S."/>
            <person name="Chen X."/>
            <person name="Walker B."/>
            <person name="Young S.K."/>
            <person name="Zeng Q."/>
            <person name="Gargeya S."/>
            <person name="Fitzgerald M."/>
            <person name="Haas B."/>
            <person name="Abouelleil A."/>
            <person name="Alvarado L."/>
            <person name="Arachchi H.M."/>
            <person name="Berlin A.M."/>
            <person name="Chapman S.B."/>
            <person name="Goldberg J."/>
            <person name="Griggs A."/>
            <person name="Gujja S."/>
            <person name="Hansen M."/>
            <person name="Howarth C."/>
            <person name="Imamovic A."/>
            <person name="Larimer J."/>
            <person name="McCowan C."/>
            <person name="Montmayeur A."/>
            <person name="Murphy C."/>
            <person name="Neiman D."/>
            <person name="Pearson M."/>
            <person name="Priest M."/>
            <person name="Roberts A."/>
            <person name="Saif S."/>
            <person name="Shea T."/>
            <person name="Sisk P."/>
            <person name="Sykes S."/>
            <person name="Wortman J."/>
            <person name="Nusbaum C."/>
            <person name="Birren B."/>
        </authorList>
    </citation>
    <scope>NUCLEOTIDE SEQUENCE [LARGE SCALE GENOMIC DNA]</scope>
    <source>
        <strain evidence="2">race PST-78</strain>
    </source>
</reference>
<keyword evidence="2" id="KW-1185">Reference proteome</keyword>
<dbReference type="STRING" id="1165861.A0A0L0VFA9"/>
<dbReference type="AlphaFoldDB" id="A0A0L0VFA9"/>
<dbReference type="Proteomes" id="UP000054564">
    <property type="component" value="Unassembled WGS sequence"/>
</dbReference>
<evidence type="ECO:0000313" key="2">
    <source>
        <dbReference type="Proteomes" id="UP000054564"/>
    </source>
</evidence>
<dbReference type="PANTHER" id="PTHR35871:SF1">
    <property type="entry name" value="CXC1-LIKE CYSTEINE CLUSTER ASSOCIATED WITH KDZ TRANSPOSASES DOMAIN-CONTAINING PROTEIN"/>
    <property type="match status" value="1"/>
</dbReference>
<dbReference type="EMBL" id="AJIL01000061">
    <property type="protein sequence ID" value="KNE97962.1"/>
    <property type="molecule type" value="Genomic_DNA"/>
</dbReference>
<protein>
    <submittedName>
        <fullName evidence="1">Uncharacterized protein</fullName>
    </submittedName>
</protein>